<evidence type="ECO:0000256" key="7">
    <source>
        <dbReference type="PIRSR" id="PIRSR618044-1"/>
    </source>
</evidence>
<dbReference type="GO" id="GO:0009002">
    <property type="term" value="F:serine-type D-Ala-D-Ala carboxypeptidase activity"/>
    <property type="evidence" value="ECO:0007669"/>
    <property type="project" value="InterPro"/>
</dbReference>
<gene>
    <name evidence="11" type="ORF">D7Z54_14830</name>
</gene>
<dbReference type="EMBL" id="RBVX01000013">
    <property type="protein sequence ID" value="RSL32720.1"/>
    <property type="molecule type" value="Genomic_DNA"/>
</dbReference>
<dbReference type="AlphaFoldDB" id="A0A3R9P750"/>
<dbReference type="SUPFAM" id="SSF56601">
    <property type="entry name" value="beta-lactamase/transpeptidase-like"/>
    <property type="match status" value="1"/>
</dbReference>
<keyword evidence="4" id="KW-0133">Cell shape</keyword>
<sequence>MLLLVCVAWLPAEAEAENAAEDEVSLHSEAAVLIDAESGQVLFEKNGDEQMYPASITKIATGLMALEKADLDEKVTVSEEAADVEGTSVYLVEDEVMPLKQLVEGMLINSGNDAGTAIAEHISGSEQAFSEEMTEYVMKKTGIEDTNFTNPHGLFSENHYSTAEDMAEITRVAMQNDTFRDIVSTKEKAWKGEGWETELRNHHQLLWDYDGANGVKNGYVTEAGYTLVTSAERDDRELIAVVMKADSDSYAYEDTTKLLDAGFEEFDEHILKEADRYQSPNQSIYTLRNDRSFLYRGDTDFDFQVNDKGKLTVSDDQGKDIFTTYLSKERGKSGTDTKKRAEAAPKADSRDMDESLWKTWSKYSSVVADTIYYHLQYMMNINNF</sequence>
<reference evidence="11 12" key="1">
    <citation type="submission" date="2018-10" db="EMBL/GenBank/DDBJ databases">
        <title>Draft genome sequence of Bacillus salarius IM0101, isolated from a hypersaline soil in Inner Mongolia, China.</title>
        <authorList>
            <person name="Yamprayoonswat W."/>
            <person name="Boonvisut S."/>
            <person name="Jumpathong W."/>
            <person name="Sittihan S."/>
            <person name="Ruangsuj P."/>
            <person name="Wanthongcharoen S."/>
            <person name="Thongpramul N."/>
            <person name="Pimmason S."/>
            <person name="Yu B."/>
            <person name="Yasawong M."/>
        </authorList>
    </citation>
    <scope>NUCLEOTIDE SEQUENCE [LARGE SCALE GENOMIC DNA]</scope>
    <source>
        <strain evidence="11 12">IM0101</strain>
    </source>
</reference>
<dbReference type="InterPro" id="IPR012338">
    <property type="entry name" value="Beta-lactam/transpept-like"/>
</dbReference>
<feature type="active site" evidence="7">
    <location>
        <position position="110"/>
    </location>
</feature>
<dbReference type="InterPro" id="IPR018044">
    <property type="entry name" value="Peptidase_S11"/>
</dbReference>
<dbReference type="Pfam" id="PF00768">
    <property type="entry name" value="Peptidase_S11"/>
    <property type="match status" value="1"/>
</dbReference>
<proteinExistence type="inferred from homology"/>
<organism evidence="11 12">
    <name type="scientific">Salibacterium salarium</name>
    <dbReference type="NCBI Taxonomy" id="284579"/>
    <lineage>
        <taxon>Bacteria</taxon>
        <taxon>Bacillati</taxon>
        <taxon>Bacillota</taxon>
        <taxon>Bacilli</taxon>
        <taxon>Bacillales</taxon>
        <taxon>Bacillaceae</taxon>
    </lineage>
</organism>
<dbReference type="GO" id="GO:0009252">
    <property type="term" value="P:peptidoglycan biosynthetic process"/>
    <property type="evidence" value="ECO:0007669"/>
    <property type="project" value="UniProtKB-KW"/>
</dbReference>
<keyword evidence="5" id="KW-0573">Peptidoglycan synthesis</keyword>
<protein>
    <submittedName>
        <fullName evidence="11">D-alanyl-D-alanine carboxypeptidase</fullName>
    </submittedName>
</protein>
<dbReference type="GO" id="GO:0071555">
    <property type="term" value="P:cell wall organization"/>
    <property type="evidence" value="ECO:0007669"/>
    <property type="project" value="UniProtKB-KW"/>
</dbReference>
<evidence type="ECO:0000313" key="11">
    <source>
        <dbReference type="EMBL" id="RSL32720.1"/>
    </source>
</evidence>
<keyword evidence="6" id="KW-0961">Cell wall biogenesis/degradation</keyword>
<evidence type="ECO:0000256" key="3">
    <source>
        <dbReference type="ARBA" id="ARBA00022801"/>
    </source>
</evidence>
<feature type="active site" description="Proton acceptor" evidence="7">
    <location>
        <position position="58"/>
    </location>
</feature>
<keyword evidence="2" id="KW-0732">Signal</keyword>
<keyword evidence="11" id="KW-0121">Carboxypeptidase</keyword>
<evidence type="ECO:0000256" key="1">
    <source>
        <dbReference type="ARBA" id="ARBA00007164"/>
    </source>
</evidence>
<accession>A0A3R9P750</accession>
<name>A0A3R9P750_9BACI</name>
<evidence type="ECO:0000256" key="6">
    <source>
        <dbReference type="ARBA" id="ARBA00023316"/>
    </source>
</evidence>
<evidence type="ECO:0000259" key="10">
    <source>
        <dbReference type="Pfam" id="PF00768"/>
    </source>
</evidence>
<comment type="similarity">
    <text evidence="1 9">Belongs to the peptidase S11 family.</text>
</comment>
<evidence type="ECO:0000256" key="2">
    <source>
        <dbReference type="ARBA" id="ARBA00022729"/>
    </source>
</evidence>
<keyword evidence="3" id="KW-0378">Hydrolase</keyword>
<dbReference type="GO" id="GO:0006508">
    <property type="term" value="P:proteolysis"/>
    <property type="evidence" value="ECO:0007669"/>
    <property type="project" value="InterPro"/>
</dbReference>
<dbReference type="GO" id="GO:0008360">
    <property type="term" value="P:regulation of cell shape"/>
    <property type="evidence" value="ECO:0007669"/>
    <property type="project" value="UniProtKB-KW"/>
</dbReference>
<dbReference type="InterPro" id="IPR001967">
    <property type="entry name" value="Peptidase_S11_N"/>
</dbReference>
<feature type="binding site" evidence="8">
    <location>
        <position position="216"/>
    </location>
    <ligand>
        <name>substrate</name>
    </ligand>
</feature>
<dbReference type="PANTHER" id="PTHR21581">
    <property type="entry name" value="D-ALANYL-D-ALANINE CARBOXYPEPTIDASE"/>
    <property type="match status" value="1"/>
</dbReference>
<feature type="domain" description="Peptidase S11 D-alanyl-D-alanine carboxypeptidase A N-terminal" evidence="10">
    <location>
        <begin position="21"/>
        <end position="246"/>
    </location>
</feature>
<dbReference type="Gene3D" id="3.40.710.10">
    <property type="entry name" value="DD-peptidase/beta-lactamase superfamily"/>
    <property type="match status" value="1"/>
</dbReference>
<dbReference type="Proteomes" id="UP000275076">
    <property type="component" value="Unassembled WGS sequence"/>
</dbReference>
<keyword evidence="12" id="KW-1185">Reference proteome</keyword>
<evidence type="ECO:0000256" key="4">
    <source>
        <dbReference type="ARBA" id="ARBA00022960"/>
    </source>
</evidence>
<evidence type="ECO:0000256" key="8">
    <source>
        <dbReference type="PIRSR" id="PIRSR618044-2"/>
    </source>
</evidence>
<keyword evidence="11" id="KW-0645">Protease</keyword>
<evidence type="ECO:0000256" key="5">
    <source>
        <dbReference type="ARBA" id="ARBA00022984"/>
    </source>
</evidence>
<comment type="caution">
    <text evidence="11">The sequence shown here is derived from an EMBL/GenBank/DDBJ whole genome shotgun (WGS) entry which is preliminary data.</text>
</comment>
<dbReference type="OrthoDB" id="9791132at2"/>
<evidence type="ECO:0000256" key="9">
    <source>
        <dbReference type="RuleBase" id="RU004016"/>
    </source>
</evidence>
<dbReference type="PRINTS" id="PR00725">
    <property type="entry name" value="DADACBPTASE1"/>
</dbReference>
<evidence type="ECO:0000313" key="12">
    <source>
        <dbReference type="Proteomes" id="UP000275076"/>
    </source>
</evidence>
<feature type="active site" description="Acyl-ester intermediate" evidence="7">
    <location>
        <position position="55"/>
    </location>
</feature>
<dbReference type="PANTHER" id="PTHR21581:SF6">
    <property type="entry name" value="TRAFFICKING PROTEIN PARTICLE COMPLEX SUBUNIT 12"/>
    <property type="match status" value="1"/>
</dbReference>